<evidence type="ECO:0000256" key="1">
    <source>
        <dbReference type="ARBA" id="ARBA00022737"/>
    </source>
</evidence>
<keyword evidence="1" id="KW-0677">Repeat</keyword>
<dbReference type="PANTHER" id="PTHR10039:SF14">
    <property type="entry name" value="NACHT DOMAIN-CONTAINING PROTEIN"/>
    <property type="match status" value="1"/>
</dbReference>
<protein>
    <recommendedName>
        <fullName evidence="2">Nephrocystin 3-like N-terminal domain-containing protein</fullName>
    </recommendedName>
</protein>
<reference evidence="3 4" key="1">
    <citation type="submission" date="2016-04" db="EMBL/GenBank/DDBJ databases">
        <title>A degradative enzymes factory behind the ericoid mycorrhizal symbiosis.</title>
        <authorList>
            <consortium name="DOE Joint Genome Institute"/>
            <person name="Martino E."/>
            <person name="Morin E."/>
            <person name="Grelet G."/>
            <person name="Kuo A."/>
            <person name="Kohler A."/>
            <person name="Daghino S."/>
            <person name="Barry K."/>
            <person name="Choi C."/>
            <person name="Cichocki N."/>
            <person name="Clum A."/>
            <person name="Copeland A."/>
            <person name="Hainaut M."/>
            <person name="Haridas S."/>
            <person name="Labutti K."/>
            <person name="Lindquist E."/>
            <person name="Lipzen A."/>
            <person name="Khouja H.-R."/>
            <person name="Murat C."/>
            <person name="Ohm R."/>
            <person name="Olson A."/>
            <person name="Spatafora J."/>
            <person name="Veneault-Fourrey C."/>
            <person name="Henrissat B."/>
            <person name="Grigoriev I."/>
            <person name="Martin F."/>
            <person name="Perotto S."/>
        </authorList>
    </citation>
    <scope>NUCLEOTIDE SEQUENCE [LARGE SCALE GENOMIC DNA]</scope>
    <source>
        <strain evidence="3 4">E</strain>
    </source>
</reference>
<dbReference type="PANTHER" id="PTHR10039">
    <property type="entry name" value="AMELOGENIN"/>
    <property type="match status" value="1"/>
</dbReference>
<dbReference type="InParanoid" id="A0A2J6TFD2"/>
<proteinExistence type="predicted"/>
<dbReference type="AlphaFoldDB" id="A0A2J6TFD2"/>
<evidence type="ECO:0000313" key="3">
    <source>
        <dbReference type="EMBL" id="PMD61735.1"/>
    </source>
</evidence>
<gene>
    <name evidence="3" type="ORF">K444DRAFT_628746</name>
</gene>
<dbReference type="InterPro" id="IPR056884">
    <property type="entry name" value="NPHP3-like_N"/>
</dbReference>
<dbReference type="RefSeq" id="XP_024738639.1">
    <property type="nucleotide sequence ID" value="XM_024882956.1"/>
</dbReference>
<sequence>MSNYEQPGERREDPLKLLPFATNALFNSYDRQHEPICLPNTRVDLLQEIYNWSDGHDVRCIFWLNGLAGTGKSTIARTIARRYSERGHLGASFFFSRGVQDVSHAGRFFTSLAVQLSNQVPSLQHHISDAISKNKDIANQSLSDQWRQLIFHPLSKLNSNDSQRCYILIIDALDECDNEGHIRTILQLLAEARSLTTVRLRVFLTSRPEIPIRHGIFAIPQAEHQDFVLHGIDRTIVNHDIFLFLEYNLGTIGQEWTLGANWPGEEVLTQLVLYACGLFIWAETACRFIREGRRFARKRLDTILKGSSSAITVPEKHLSEIYLAVLKHSISPDYSEEEKEDLYSMLKKHARKCGSLTFTPFNLFIK</sequence>
<dbReference type="Gene3D" id="3.40.50.300">
    <property type="entry name" value="P-loop containing nucleotide triphosphate hydrolases"/>
    <property type="match status" value="1"/>
</dbReference>
<dbReference type="InterPro" id="IPR027417">
    <property type="entry name" value="P-loop_NTPase"/>
</dbReference>
<feature type="domain" description="Nephrocystin 3-like N-terminal" evidence="2">
    <location>
        <begin position="48"/>
        <end position="207"/>
    </location>
</feature>
<name>A0A2J6TFD2_9HELO</name>
<dbReference type="Proteomes" id="UP000235371">
    <property type="component" value="Unassembled WGS sequence"/>
</dbReference>
<dbReference type="GeneID" id="36591033"/>
<dbReference type="OrthoDB" id="674604at2759"/>
<evidence type="ECO:0000259" key="2">
    <source>
        <dbReference type="Pfam" id="PF24883"/>
    </source>
</evidence>
<dbReference type="Pfam" id="PF24883">
    <property type="entry name" value="NPHP3_N"/>
    <property type="match status" value="1"/>
</dbReference>
<dbReference type="STRING" id="1095630.A0A2J6TFD2"/>
<accession>A0A2J6TFD2</accession>
<organism evidence="3 4">
    <name type="scientific">Hyaloscypha bicolor E</name>
    <dbReference type="NCBI Taxonomy" id="1095630"/>
    <lineage>
        <taxon>Eukaryota</taxon>
        <taxon>Fungi</taxon>
        <taxon>Dikarya</taxon>
        <taxon>Ascomycota</taxon>
        <taxon>Pezizomycotina</taxon>
        <taxon>Leotiomycetes</taxon>
        <taxon>Helotiales</taxon>
        <taxon>Hyaloscyphaceae</taxon>
        <taxon>Hyaloscypha</taxon>
        <taxon>Hyaloscypha bicolor</taxon>
    </lineage>
</organism>
<dbReference type="EMBL" id="KZ613786">
    <property type="protein sequence ID" value="PMD61735.1"/>
    <property type="molecule type" value="Genomic_DNA"/>
</dbReference>
<evidence type="ECO:0000313" key="4">
    <source>
        <dbReference type="Proteomes" id="UP000235371"/>
    </source>
</evidence>
<keyword evidence="4" id="KW-1185">Reference proteome</keyword>
<dbReference type="SUPFAM" id="SSF52540">
    <property type="entry name" value="P-loop containing nucleoside triphosphate hydrolases"/>
    <property type="match status" value="1"/>
</dbReference>